<feature type="region of interest" description="Disordered" evidence="1">
    <location>
        <begin position="1"/>
        <end position="36"/>
    </location>
</feature>
<evidence type="ECO:0000256" key="1">
    <source>
        <dbReference type="SAM" id="MobiDB-lite"/>
    </source>
</evidence>
<accession>A0A392U3Q3</accession>
<organism evidence="2 3">
    <name type="scientific">Trifolium medium</name>
    <dbReference type="NCBI Taxonomy" id="97028"/>
    <lineage>
        <taxon>Eukaryota</taxon>
        <taxon>Viridiplantae</taxon>
        <taxon>Streptophyta</taxon>
        <taxon>Embryophyta</taxon>
        <taxon>Tracheophyta</taxon>
        <taxon>Spermatophyta</taxon>
        <taxon>Magnoliopsida</taxon>
        <taxon>eudicotyledons</taxon>
        <taxon>Gunneridae</taxon>
        <taxon>Pentapetalae</taxon>
        <taxon>rosids</taxon>
        <taxon>fabids</taxon>
        <taxon>Fabales</taxon>
        <taxon>Fabaceae</taxon>
        <taxon>Papilionoideae</taxon>
        <taxon>50 kb inversion clade</taxon>
        <taxon>NPAAA clade</taxon>
        <taxon>Hologalegina</taxon>
        <taxon>IRL clade</taxon>
        <taxon>Trifolieae</taxon>
        <taxon>Trifolium</taxon>
    </lineage>
</organism>
<sequence length="36" mass="3919">NPSLSENGVIEANFKTKEDRRGSGEELSAHSQSAWS</sequence>
<protein>
    <submittedName>
        <fullName evidence="2">Uncharacterized protein</fullName>
    </submittedName>
</protein>
<evidence type="ECO:0000313" key="3">
    <source>
        <dbReference type="Proteomes" id="UP000265520"/>
    </source>
</evidence>
<comment type="caution">
    <text evidence="2">The sequence shown here is derived from an EMBL/GenBank/DDBJ whole genome shotgun (WGS) entry which is preliminary data.</text>
</comment>
<proteinExistence type="predicted"/>
<name>A0A392U3Q3_9FABA</name>
<dbReference type="EMBL" id="LXQA010722521">
    <property type="protein sequence ID" value="MCI67728.1"/>
    <property type="molecule type" value="Genomic_DNA"/>
</dbReference>
<feature type="compositionally biased region" description="Basic and acidic residues" evidence="1">
    <location>
        <begin position="14"/>
        <end position="28"/>
    </location>
</feature>
<keyword evidence="3" id="KW-1185">Reference proteome</keyword>
<dbReference type="AlphaFoldDB" id="A0A392U3Q3"/>
<dbReference type="Proteomes" id="UP000265520">
    <property type="component" value="Unassembled WGS sequence"/>
</dbReference>
<evidence type="ECO:0000313" key="2">
    <source>
        <dbReference type="EMBL" id="MCI67728.1"/>
    </source>
</evidence>
<feature type="non-terminal residue" evidence="2">
    <location>
        <position position="1"/>
    </location>
</feature>
<reference evidence="2 3" key="1">
    <citation type="journal article" date="2018" name="Front. Plant Sci.">
        <title>Red Clover (Trifolium pratense) and Zigzag Clover (T. medium) - A Picture of Genomic Similarities and Differences.</title>
        <authorList>
            <person name="Dluhosova J."/>
            <person name="Istvanek J."/>
            <person name="Nedelnik J."/>
            <person name="Repkova J."/>
        </authorList>
    </citation>
    <scope>NUCLEOTIDE SEQUENCE [LARGE SCALE GENOMIC DNA]</scope>
    <source>
        <strain evidence="3">cv. 10/8</strain>
        <tissue evidence="2">Leaf</tissue>
    </source>
</reference>